<dbReference type="VEuPathDB" id="FungiDB:MFRU_012g02260"/>
<protein>
    <recommendedName>
        <fullName evidence="3">Protein-lysine N-methyltransferase EFM4</fullName>
        <ecNumber evidence="3">2.1.1.-</ecNumber>
    </recommendedName>
    <alternativeName>
        <fullName evidence="3">Elongation factor methyltransferase 4</fullName>
    </alternativeName>
</protein>
<evidence type="ECO:0000256" key="3">
    <source>
        <dbReference type="HAMAP-Rule" id="MF_03188"/>
    </source>
</evidence>
<evidence type="ECO:0000256" key="4">
    <source>
        <dbReference type="PROSITE-ProRule" id="PRU00103"/>
    </source>
</evidence>
<organism evidence="8 9">
    <name type="scientific">Monilinia fructicola</name>
    <name type="common">Brown rot fungus</name>
    <name type="synonym">Ciboria fructicola</name>
    <dbReference type="NCBI Taxonomy" id="38448"/>
    <lineage>
        <taxon>Eukaryota</taxon>
        <taxon>Fungi</taxon>
        <taxon>Dikarya</taxon>
        <taxon>Ascomycota</taxon>
        <taxon>Pezizomycotina</taxon>
        <taxon>Leotiomycetes</taxon>
        <taxon>Helotiales</taxon>
        <taxon>Sclerotiniaceae</taxon>
        <taxon>Monilinia</taxon>
    </lineage>
</organism>
<dbReference type="GO" id="GO:0032259">
    <property type="term" value="P:methylation"/>
    <property type="evidence" value="ECO:0007669"/>
    <property type="project" value="UniProtKB-KW"/>
</dbReference>
<dbReference type="PANTHER" id="PTHR10648:SF4">
    <property type="entry name" value="PROTEIN PHOSPHATASE 2 (FORMERLY 2A), REGULATORY SUBUNIT A, BETA ISOFORM-RELATED"/>
    <property type="match status" value="1"/>
</dbReference>
<feature type="repeat" description="HEAT" evidence="4">
    <location>
        <begin position="382"/>
        <end position="420"/>
    </location>
</feature>
<keyword evidence="3" id="KW-0489">Methyltransferase</keyword>
<dbReference type="PROSITE" id="PS50077">
    <property type="entry name" value="HEAT_REPEAT"/>
    <property type="match status" value="7"/>
</dbReference>
<keyword evidence="3" id="KW-0949">S-adenosyl-L-methionine</keyword>
<dbReference type="EMBL" id="VICG01000009">
    <property type="protein sequence ID" value="KAA8568735.1"/>
    <property type="molecule type" value="Genomic_DNA"/>
</dbReference>
<dbReference type="GO" id="GO:0016279">
    <property type="term" value="F:protein-lysine N-methyltransferase activity"/>
    <property type="evidence" value="ECO:0007669"/>
    <property type="project" value="UniProtKB-UniRule"/>
</dbReference>
<keyword evidence="9" id="KW-1185">Reference proteome</keyword>
<keyword evidence="3" id="KW-0808">Transferase</keyword>
<comment type="similarity">
    <text evidence="2">Belongs to the phosphatase 2A regulatory subunit A family.</text>
</comment>
<evidence type="ECO:0000313" key="9">
    <source>
        <dbReference type="Proteomes" id="UP000322873"/>
    </source>
</evidence>
<evidence type="ECO:0000256" key="1">
    <source>
        <dbReference type="ARBA" id="ARBA00022737"/>
    </source>
</evidence>
<reference evidence="8 9" key="1">
    <citation type="submission" date="2019-06" db="EMBL/GenBank/DDBJ databases">
        <title>Genome Sequence of the Brown Rot Fungal Pathogen Monilinia fructicola.</title>
        <authorList>
            <person name="De Miccolis Angelini R.M."/>
            <person name="Landi L."/>
            <person name="Abate D."/>
            <person name="Pollastro S."/>
            <person name="Romanazzi G."/>
            <person name="Faretra F."/>
        </authorList>
    </citation>
    <scope>NUCLEOTIDE SEQUENCE [LARGE SCALE GENOMIC DNA]</scope>
    <source>
        <strain evidence="8 9">Mfrc123</strain>
    </source>
</reference>
<keyword evidence="3" id="KW-0963">Cytoplasm</keyword>
<evidence type="ECO:0000256" key="5">
    <source>
        <dbReference type="SAM" id="MobiDB-lite"/>
    </source>
</evidence>
<dbReference type="Proteomes" id="UP000322873">
    <property type="component" value="Unassembled WGS sequence"/>
</dbReference>
<dbReference type="InterPro" id="IPR051023">
    <property type="entry name" value="PP2A_Regulatory_Subunit_A"/>
</dbReference>
<dbReference type="HAMAP" id="MF_03188">
    <property type="entry name" value="Methyltr_EFM4"/>
    <property type="match status" value="1"/>
</dbReference>
<feature type="compositionally biased region" description="Acidic residues" evidence="5">
    <location>
        <begin position="804"/>
        <end position="819"/>
    </location>
</feature>
<dbReference type="InterPro" id="IPR021133">
    <property type="entry name" value="HEAT_type_2"/>
</dbReference>
<proteinExistence type="inferred from homology"/>
<feature type="domain" description="Phosphatase PP2A regulatory subunit A/Splicing factor 3B subunit 1-like HEAT repeat" evidence="6">
    <location>
        <begin position="337"/>
        <end position="413"/>
    </location>
</feature>
<dbReference type="GO" id="GO:0016192">
    <property type="term" value="P:vesicle-mediated transport"/>
    <property type="evidence" value="ECO:0007669"/>
    <property type="project" value="UniProtKB-UniRule"/>
</dbReference>
<dbReference type="Pfam" id="PF22956">
    <property type="entry name" value="VPS15-like_hel"/>
    <property type="match status" value="1"/>
</dbReference>
<accession>A0A5M9JP03</accession>
<feature type="region of interest" description="Disordered" evidence="5">
    <location>
        <begin position="799"/>
        <end position="821"/>
    </location>
</feature>
<feature type="repeat" description="HEAT" evidence="4">
    <location>
        <begin position="343"/>
        <end position="381"/>
    </location>
</feature>
<dbReference type="GO" id="GO:0005829">
    <property type="term" value="C:cytosol"/>
    <property type="evidence" value="ECO:0007669"/>
    <property type="project" value="TreeGrafter"/>
</dbReference>
<feature type="repeat" description="HEAT" evidence="4">
    <location>
        <begin position="460"/>
        <end position="498"/>
    </location>
</feature>
<dbReference type="Pfam" id="PF22646">
    <property type="entry name" value="PPP2R1A-like_HEAT"/>
    <property type="match status" value="1"/>
</dbReference>
<dbReference type="Gene3D" id="1.25.10.10">
    <property type="entry name" value="Leucine-rich Repeat Variant"/>
    <property type="match status" value="1"/>
</dbReference>
<keyword evidence="1" id="KW-0677">Repeat</keyword>
<feature type="region of interest" description="Disordered" evidence="5">
    <location>
        <begin position="1"/>
        <end position="39"/>
    </location>
</feature>
<dbReference type="GO" id="GO:0000159">
    <property type="term" value="C:protein phosphatase type 2A complex"/>
    <property type="evidence" value="ECO:0007669"/>
    <property type="project" value="TreeGrafter"/>
</dbReference>
<dbReference type="SUPFAM" id="SSF48371">
    <property type="entry name" value="ARM repeat"/>
    <property type="match status" value="1"/>
</dbReference>
<dbReference type="InterPro" id="IPR011989">
    <property type="entry name" value="ARM-like"/>
</dbReference>
<dbReference type="VEuPathDB" id="FungiDB:MFRU_012g02250"/>
<dbReference type="InterPro" id="IPR029063">
    <property type="entry name" value="SAM-dependent_MTases_sf"/>
</dbReference>
<dbReference type="EC" id="2.1.1.-" evidence="3"/>
<dbReference type="GO" id="GO:0005634">
    <property type="term" value="C:nucleus"/>
    <property type="evidence" value="ECO:0007669"/>
    <property type="project" value="TreeGrafter"/>
</dbReference>
<sequence>MWIKKLSVGFPSSQGNRRPRDNHPKYSQPRSQKETKSYTCLVEPPNLSPLRTLKVIIMADGPDKTDELYPIAVLIDELKHDDVLLRLNAIHRLSTIALALGADRTRDELIPFLDESVEDEDEVLTALSEELGNFVEYVGGPEWGHVLLSPLENLAAIEEPLVREKAVESLNKICEELSSQQVEEYFIPLTIRLSKADWFTSKISATGLYNVPYKKASPPMQEQLRQQFGLLVHDETPMVRRQSANNLSKFVKEMPATIVVEEMIPLFQHLAGDDQDSVRLLTVEILIAIAEVVPKEQQSSHGVLLTALRSLIEDKSWRVRYMVADRFEKIAKAVDDEVVTRDLVPAFVKLLKDSEAEVRTAIAGQIPGFCKLVDRTTLLNDIMTTVEDLVSDTSQHVRAALGTQISGLAPILGKQETIDHLLPMFLQMLKDEFPDVRLHIISKLELVNQVIGIDLLSQSLLPAIVQLAEDKQWRVRLAIIEYIPSLASQLGVQFFDEKLAALCMGWLGDTVFSIRDAATKNLKKLTEVFGVDWANEAIIPKVMAMGAHPNYLYRMTTCFAITTLAQVVSLDLMRFPNIRFNVAKSYSEIISVLKRLPDEGTVYSLEKSGSSEPPSARGQQLIQERILPNLEKLQKDDDVDVRFFATTAAASISGKCKLFRASNLHEHGPCCCSLVILDRSMNTSIVPSNTFSISNLICRCTRSPNSKASKPSHLEPSALGTKEYWDNLYNLEISNHALDASDVGTIWFDDSSAEDKVVDFLNGEVMGGGDLLGLGVGRSRARVSLLDLGTGNGHFLVRLRRGEEEEEEGDSEDEDEEGTADVGKRWVGRMMGVDYSEKSIEFARRIARDEREEREKGDGEVSTGEGEIEFVTWDIMKEDPAPKVLNGAQAGGWDIVLDKGTFDAISLSEETDADGRGSLRGIGRGCWRWLGMWFVGKGEGEGGDRFEVLRKIEYRSFSFGGVKGQTVCSVCFRKSGRSE</sequence>
<dbReference type="PANTHER" id="PTHR10648">
    <property type="entry name" value="SERINE/THREONINE-PROTEIN PHOSPHATASE PP2A 65 KDA REGULATORY SUBUNIT"/>
    <property type="match status" value="1"/>
</dbReference>
<keyword evidence="3" id="KW-0813">Transport</keyword>
<comment type="caution">
    <text evidence="8">The sequence shown here is derived from an EMBL/GenBank/DDBJ whole genome shotgun (WGS) entry which is preliminary data.</text>
</comment>
<feature type="repeat" description="HEAT" evidence="4">
    <location>
        <begin position="263"/>
        <end position="301"/>
    </location>
</feature>
<name>A0A5M9JP03_MONFR</name>
<feature type="repeat" description="HEAT" evidence="4">
    <location>
        <begin position="421"/>
        <end position="459"/>
    </location>
</feature>
<dbReference type="FunFam" id="1.25.10.10:FF:000011">
    <property type="entry name" value="Serine/threonine-protein phosphatase 2A regulatory subunit A alpha isoform"/>
    <property type="match status" value="1"/>
</dbReference>
<feature type="repeat" description="HEAT" evidence="4">
    <location>
        <begin position="147"/>
        <end position="185"/>
    </location>
</feature>
<evidence type="ECO:0000259" key="7">
    <source>
        <dbReference type="Pfam" id="PF22956"/>
    </source>
</evidence>
<dbReference type="GO" id="GO:0019888">
    <property type="term" value="F:protein phosphatase regulator activity"/>
    <property type="evidence" value="ECO:0007669"/>
    <property type="project" value="TreeGrafter"/>
</dbReference>
<evidence type="ECO:0000256" key="2">
    <source>
        <dbReference type="ARBA" id="ARBA00038332"/>
    </source>
</evidence>
<dbReference type="SUPFAM" id="SSF53335">
    <property type="entry name" value="S-adenosyl-L-methionine-dependent methyltransferases"/>
    <property type="match status" value="1"/>
</dbReference>
<feature type="repeat" description="HEAT" evidence="4">
    <location>
        <begin position="304"/>
        <end position="342"/>
    </location>
</feature>
<evidence type="ECO:0000259" key="6">
    <source>
        <dbReference type="Pfam" id="PF22646"/>
    </source>
</evidence>
<comment type="subcellular location">
    <subcellularLocation>
        <location evidence="3">Cytoplasm</location>
    </subcellularLocation>
</comment>
<dbReference type="Gene3D" id="3.40.50.150">
    <property type="entry name" value="Vaccinia Virus protein VP39"/>
    <property type="match status" value="1"/>
</dbReference>
<comment type="function">
    <text evidence="3">S-adenosyl-L-methionine-dependent protein-lysine N-methyltransferase that mono- and dimethylates elongation factor 1-alpha at 'Lys-316'. May play a role in intracellular transport.</text>
</comment>
<dbReference type="AlphaFoldDB" id="A0A5M9JP03"/>
<gene>
    <name evidence="3" type="primary">EFM4</name>
    <name evidence="8" type="ORF">EYC84_007731</name>
</gene>
<feature type="domain" description="Phosphatase 2A Regulatory Subunit A helical" evidence="7">
    <location>
        <begin position="425"/>
        <end position="569"/>
    </location>
</feature>
<dbReference type="InterPro" id="IPR054573">
    <property type="entry name" value="PP2A/SF3B1-like_HEAT"/>
</dbReference>
<evidence type="ECO:0000313" key="8">
    <source>
        <dbReference type="EMBL" id="KAA8568735.1"/>
    </source>
</evidence>
<comment type="similarity">
    <text evidence="3">Belongs to the class I-like SAM-binding methyltransferase superfamily. EFM4 family.</text>
</comment>
<dbReference type="InterPro" id="IPR055231">
    <property type="entry name" value="2AA_helical"/>
</dbReference>
<dbReference type="InterPro" id="IPR016024">
    <property type="entry name" value="ARM-type_fold"/>
</dbReference>
<dbReference type="InterPro" id="IPR026635">
    <property type="entry name" value="Efm4/METTL10"/>
</dbReference>